<keyword evidence="2" id="KW-1185">Reference proteome</keyword>
<dbReference type="Proteomes" id="UP000591844">
    <property type="component" value="Unassembled WGS sequence"/>
</dbReference>
<reference evidence="1 2" key="1">
    <citation type="submission" date="2018-02" db="EMBL/GenBank/DDBJ databases">
        <authorList>
            <person name="Machado R.A."/>
        </authorList>
    </citation>
    <scope>NUCLEOTIDE SEQUENCE [LARGE SCALE GENOMIC DNA]</scope>
    <source>
        <strain evidence="1 2">DSM 19724</strain>
    </source>
</reference>
<gene>
    <name evidence="1" type="ORF">C5469_06230</name>
</gene>
<name>A0A7X5QCA2_9GAMM</name>
<dbReference type="EMBL" id="PUJW01000005">
    <property type="protein sequence ID" value="NHB91764.1"/>
    <property type="molecule type" value="Genomic_DNA"/>
</dbReference>
<evidence type="ECO:0008006" key="3">
    <source>
        <dbReference type="Google" id="ProtNLM"/>
    </source>
</evidence>
<sequence>MEQTGLNNKLTAIVPDTAFKLDERSTLDILNWLKTYAEKIPFDQEKKQFWDGFYFIQENHPHQLANIYQNANKANGLLPAHQAFLLAFLKLLETTKILFNTFPARHRNLYYRELLGLKLRNARADQVAIGITLNSDCAEYLIPKGTLFDAGHDKEGNPLQYVAESDLLANQGEVTDLRWYRKEGDGWQSAIPLNLADGIKLPENDIQLFSPTPNDVSVLSGYLITSPLFAMSAGKRSIKVTLASKWEGNRDHITAQISSGDHWLSLPKPSITTEVKENTEVKEDTEVRENTDVHCLTFYLSANNDPITPPDSLDNMTFKVPVLKLGTTQGPILPKITEIEVSVNGNHSVYYASDGGIEQTNTTSFPFGQLPSLGFGFNLVAPEWYGTENATVTMTPQWIGLPQQNFSQWYAAYSTKPDNKAFKIQGYLVTPQGKTVINDPLSLFEGNNAPQGKSLSFNLPAMNYPLADSPEPNDWPASVRIELVEQDFMHTQYWQAPKDKNLPYTPQISALQVQFSAKAKPEQFAVYPLAPFGRGEAVAETSAYIHEAFYLGFTGVLPGQTLSLYWQLEGLKALNLSWFYLNKYNIWSPLDKLVHDQTRNLFDRGIWRALLPEDAASQVALMPTGRYWLKAEITNHKIEPRDYPRIKGLLYNATIATLINSETVEQDHFINGLAADSIKQPVTASVAISGVTQPWASWNGHPAETEQAFLKRIPTRLSHRNRVLSWGNMVTLLKDHFISLFDVRHHSGNKLTTIPAPEKQQLIVIPDNRHKDNDDALRPELNAAQLKEMVEWLDRLSSPWATIEINNPTYVNVLISYQLVFVAGISPAYGYYQLQRELSRQYMPWGENPIIGVAIGRHIDYYQLLATIQRSPLVERVMNLTLKKDNQLGANTGKSIDADDNEVLILVWSEKSSSNQGVNNG</sequence>
<dbReference type="RefSeq" id="WP_166303807.1">
    <property type="nucleotide sequence ID" value="NZ_CAWPIB010000005.1"/>
</dbReference>
<proteinExistence type="predicted"/>
<protein>
    <recommendedName>
        <fullName evidence="3">Baseplate protein J-like domain-containing protein</fullName>
    </recommendedName>
</protein>
<evidence type="ECO:0000313" key="1">
    <source>
        <dbReference type="EMBL" id="NHB91764.1"/>
    </source>
</evidence>
<accession>A0A7X5QCA2</accession>
<comment type="caution">
    <text evidence="1">The sequence shown here is derived from an EMBL/GenBank/DDBJ whole genome shotgun (WGS) entry which is preliminary data.</text>
</comment>
<evidence type="ECO:0000313" key="2">
    <source>
        <dbReference type="Proteomes" id="UP000591844"/>
    </source>
</evidence>
<dbReference type="AlphaFoldDB" id="A0A7X5QCA2"/>
<organism evidence="1 2">
    <name type="scientific">Photorhabdus cinerea</name>
    <dbReference type="NCBI Taxonomy" id="471575"/>
    <lineage>
        <taxon>Bacteria</taxon>
        <taxon>Pseudomonadati</taxon>
        <taxon>Pseudomonadota</taxon>
        <taxon>Gammaproteobacteria</taxon>
        <taxon>Enterobacterales</taxon>
        <taxon>Morganellaceae</taxon>
        <taxon>Photorhabdus</taxon>
    </lineage>
</organism>